<protein>
    <submittedName>
        <fullName evidence="9">Radical SAM protein</fullName>
    </submittedName>
</protein>
<proteinExistence type="predicted"/>
<dbReference type="Proteomes" id="UP000440096">
    <property type="component" value="Unassembled WGS sequence"/>
</dbReference>
<evidence type="ECO:0000256" key="1">
    <source>
        <dbReference type="ARBA" id="ARBA00001966"/>
    </source>
</evidence>
<evidence type="ECO:0000256" key="5">
    <source>
        <dbReference type="ARBA" id="ARBA00022723"/>
    </source>
</evidence>
<dbReference type="SFLD" id="SFLDG01123">
    <property type="entry name" value="methyltransferase_(Class_B)"/>
    <property type="match status" value="1"/>
</dbReference>
<dbReference type="SFLD" id="SFLDS00029">
    <property type="entry name" value="Radical_SAM"/>
    <property type="match status" value="1"/>
</dbReference>
<dbReference type="InterPro" id="IPR007197">
    <property type="entry name" value="rSAM"/>
</dbReference>
<evidence type="ECO:0000313" key="10">
    <source>
        <dbReference type="Proteomes" id="UP000440096"/>
    </source>
</evidence>
<dbReference type="CDD" id="cd01335">
    <property type="entry name" value="Radical_SAM"/>
    <property type="match status" value="1"/>
</dbReference>
<dbReference type="Pfam" id="PF04055">
    <property type="entry name" value="Radical_SAM"/>
    <property type="match status" value="1"/>
</dbReference>
<dbReference type="GO" id="GO:0046872">
    <property type="term" value="F:metal ion binding"/>
    <property type="evidence" value="ECO:0007669"/>
    <property type="project" value="UniProtKB-KW"/>
</dbReference>
<dbReference type="InterPro" id="IPR006638">
    <property type="entry name" value="Elp3/MiaA/NifB-like_rSAM"/>
</dbReference>
<gene>
    <name evidence="9" type="ORF">GKO32_16630</name>
</gene>
<evidence type="ECO:0000256" key="7">
    <source>
        <dbReference type="ARBA" id="ARBA00023014"/>
    </source>
</evidence>
<comment type="caution">
    <text evidence="9">The sequence shown here is derived from an EMBL/GenBank/DDBJ whole genome shotgun (WGS) entry which is preliminary data.</text>
</comment>
<name>A0A6N7Z559_9PSEU</name>
<dbReference type="GO" id="GO:0051539">
    <property type="term" value="F:4 iron, 4 sulfur cluster binding"/>
    <property type="evidence" value="ECO:0007669"/>
    <property type="project" value="UniProtKB-KW"/>
</dbReference>
<dbReference type="PANTHER" id="PTHR43409">
    <property type="entry name" value="ANAEROBIC MAGNESIUM-PROTOPORPHYRIN IX MONOMETHYL ESTER CYCLASE-RELATED"/>
    <property type="match status" value="1"/>
</dbReference>
<reference evidence="9 10" key="1">
    <citation type="submission" date="2019-11" db="EMBL/GenBank/DDBJ databases">
        <title>Draft genome of Amycolatopsis RM579.</title>
        <authorList>
            <person name="Duangmal K."/>
            <person name="Mingma R."/>
        </authorList>
    </citation>
    <scope>NUCLEOTIDE SEQUENCE [LARGE SCALE GENOMIC DNA]</scope>
    <source>
        <strain evidence="9 10">RM579</strain>
    </source>
</reference>
<dbReference type="InterPro" id="IPR058240">
    <property type="entry name" value="rSAM_sf"/>
</dbReference>
<dbReference type="SUPFAM" id="SSF102114">
    <property type="entry name" value="Radical SAM enzymes"/>
    <property type="match status" value="1"/>
</dbReference>
<feature type="domain" description="Radical SAM core" evidence="8">
    <location>
        <begin position="259"/>
        <end position="486"/>
    </location>
</feature>
<keyword evidence="6" id="KW-0408">Iron</keyword>
<dbReference type="PROSITE" id="PS51918">
    <property type="entry name" value="RADICAL_SAM"/>
    <property type="match status" value="1"/>
</dbReference>
<dbReference type="InterPro" id="IPR051198">
    <property type="entry name" value="BchE-like"/>
</dbReference>
<evidence type="ECO:0000313" key="9">
    <source>
        <dbReference type="EMBL" id="MTD55590.1"/>
    </source>
</evidence>
<dbReference type="GO" id="GO:0003824">
    <property type="term" value="F:catalytic activity"/>
    <property type="evidence" value="ECO:0007669"/>
    <property type="project" value="InterPro"/>
</dbReference>
<evidence type="ECO:0000256" key="4">
    <source>
        <dbReference type="ARBA" id="ARBA00022691"/>
    </source>
</evidence>
<evidence type="ECO:0000256" key="3">
    <source>
        <dbReference type="ARBA" id="ARBA00022679"/>
    </source>
</evidence>
<dbReference type="InterPro" id="IPR023404">
    <property type="entry name" value="rSAM_horseshoe"/>
</dbReference>
<dbReference type="GO" id="GO:0005829">
    <property type="term" value="C:cytosol"/>
    <property type="evidence" value="ECO:0007669"/>
    <property type="project" value="TreeGrafter"/>
</dbReference>
<evidence type="ECO:0000259" key="8">
    <source>
        <dbReference type="PROSITE" id="PS51918"/>
    </source>
</evidence>
<organism evidence="9 10">
    <name type="scientific">Amycolatopsis pithecellobii</name>
    <dbReference type="NCBI Taxonomy" id="664692"/>
    <lineage>
        <taxon>Bacteria</taxon>
        <taxon>Bacillati</taxon>
        <taxon>Actinomycetota</taxon>
        <taxon>Actinomycetes</taxon>
        <taxon>Pseudonocardiales</taxon>
        <taxon>Pseudonocardiaceae</taxon>
        <taxon>Amycolatopsis</taxon>
    </lineage>
</organism>
<evidence type="ECO:0000256" key="6">
    <source>
        <dbReference type="ARBA" id="ARBA00023004"/>
    </source>
</evidence>
<keyword evidence="2" id="KW-0489">Methyltransferase</keyword>
<dbReference type="Gene3D" id="3.40.50.280">
    <property type="entry name" value="Cobalamin-binding domain"/>
    <property type="match status" value="1"/>
</dbReference>
<dbReference type="OrthoDB" id="5298546at2"/>
<evidence type="ECO:0000256" key="2">
    <source>
        <dbReference type="ARBA" id="ARBA00022603"/>
    </source>
</evidence>
<accession>A0A6N7Z559</accession>
<dbReference type="RefSeq" id="WP_154757781.1">
    <property type="nucleotide sequence ID" value="NZ_WMBA01000023.1"/>
</dbReference>
<sequence length="727" mass="81331">MRAAENFLCIVPPYFTSGAPPLGPASLLAYLRANGHDDFQFLDLRLWVPNAYAPTYRPVGVFGETYIMDVPDLPLVLGVLQHFANGQDPVPDLDDRFTRYCLERGIIPSLLYDYLADMNRFLESAMAQLPDVKFIGFSVWSSNYLTTLMALAHLKRRKNPPYVVLGGPQTTESEASAKLALRSGLADVVAVGEGEATLLDLYEKFRESKGEPATVVPGTLRYNSQSGQFESARRPLVKLPGLPLPAFDKVPLMAYQRRPTSHRTITYELSRGCTDKCVFCSEWVFWKRIRNDAISHVVDNIVRLQQMYGCEAIWFMDSLLNATASRLYQLGEELLRRDVRIKWGGYLRANVDRETAALLKRAGCEFVFVGVESLSDETLAKMNKNRTEEDNLGALHALLGAGIDRVVAGFIPGFPGDTRERFGQTALALENIHRSYPGHFRVNVEPFVMSPKQPMYHEMENYGLESKPWSADYLDIAGQYSEITSDILCSVDGSNQGVDRMGELQIARVVTATSPSEPDPFLYYEGEAVSTGALEIREMMNGWYMGLLKTDYALMYGLILTREERTEYERLKQNETVASGLGYGRSSQSSLLRREPFTSYLKKIEDLHLVPPRRELPDIRNGLYHRGTPAATDELVLSPFVVARTVAGGDEPAAAVLDFVSARWHIIDGRWTWLFRRLSEGPVSTATLTSEGAADTAAEIERLIELGVVWTTSEARKLQLKLAQPSA</sequence>
<dbReference type="SFLD" id="SFLDG01082">
    <property type="entry name" value="B12-binding_domain_containing"/>
    <property type="match status" value="1"/>
</dbReference>
<keyword evidence="7" id="KW-0411">Iron-sulfur</keyword>
<keyword evidence="4" id="KW-0949">S-adenosyl-L-methionine</keyword>
<dbReference type="AlphaFoldDB" id="A0A6N7Z559"/>
<dbReference type="PANTHER" id="PTHR43409:SF7">
    <property type="entry name" value="BLL1977 PROTEIN"/>
    <property type="match status" value="1"/>
</dbReference>
<dbReference type="Gene3D" id="3.80.30.20">
    <property type="entry name" value="tm_1862 like domain"/>
    <property type="match status" value="1"/>
</dbReference>
<dbReference type="InterPro" id="IPR034466">
    <property type="entry name" value="Methyltransferase_Class_B"/>
</dbReference>
<comment type="cofactor">
    <cofactor evidence="1">
        <name>[4Fe-4S] cluster</name>
        <dbReference type="ChEBI" id="CHEBI:49883"/>
    </cofactor>
</comment>
<keyword evidence="10" id="KW-1185">Reference proteome</keyword>
<dbReference type="SMART" id="SM00729">
    <property type="entry name" value="Elp3"/>
    <property type="match status" value="1"/>
</dbReference>
<keyword evidence="5" id="KW-0479">Metal-binding</keyword>
<dbReference type="EMBL" id="WMBA01000023">
    <property type="protein sequence ID" value="MTD55590.1"/>
    <property type="molecule type" value="Genomic_DNA"/>
</dbReference>
<keyword evidence="3" id="KW-0808">Transferase</keyword>